<dbReference type="GO" id="GO:0005085">
    <property type="term" value="F:guanyl-nucleotide exchange factor activity"/>
    <property type="evidence" value="ECO:0007669"/>
    <property type="project" value="UniProtKB-KW"/>
</dbReference>
<evidence type="ECO:0000313" key="14">
    <source>
        <dbReference type="Proteomes" id="UP000472272"/>
    </source>
</evidence>
<dbReference type="FunFam" id="1.20.1270.350:FF:000001">
    <property type="entry name" value="dedicator of cytokinesis protein 4"/>
    <property type="match status" value="1"/>
</dbReference>
<evidence type="ECO:0000256" key="9">
    <source>
        <dbReference type="PROSITE-ProRule" id="PRU00983"/>
    </source>
</evidence>
<dbReference type="InterPro" id="IPR042455">
    <property type="entry name" value="DOCK_N_sub1"/>
</dbReference>
<dbReference type="GO" id="GO:0005737">
    <property type="term" value="C:cytoplasm"/>
    <property type="evidence" value="ECO:0007669"/>
    <property type="project" value="UniProtKB-SubCell"/>
</dbReference>
<feature type="domain" description="SH3" evidence="10">
    <location>
        <begin position="9"/>
        <end position="72"/>
    </location>
</feature>
<dbReference type="InterPro" id="IPR046773">
    <property type="entry name" value="DOCKER_Lobe_C"/>
</dbReference>
<organism evidence="13 14">
    <name type="scientific">Podarcis muralis</name>
    <name type="common">Wall lizard</name>
    <name type="synonym">Lacerta muralis</name>
    <dbReference type="NCBI Taxonomy" id="64176"/>
    <lineage>
        <taxon>Eukaryota</taxon>
        <taxon>Metazoa</taxon>
        <taxon>Chordata</taxon>
        <taxon>Craniata</taxon>
        <taxon>Vertebrata</taxon>
        <taxon>Euteleostomi</taxon>
        <taxon>Lepidosauria</taxon>
        <taxon>Squamata</taxon>
        <taxon>Bifurcata</taxon>
        <taxon>Unidentata</taxon>
        <taxon>Episquamata</taxon>
        <taxon>Laterata</taxon>
        <taxon>Lacertibaenia</taxon>
        <taxon>Lacertidae</taxon>
        <taxon>Podarcis</taxon>
    </lineage>
</organism>
<evidence type="ECO:0000259" key="12">
    <source>
        <dbReference type="PROSITE" id="PS51651"/>
    </source>
</evidence>
<evidence type="ECO:0000256" key="1">
    <source>
        <dbReference type="ARBA" id="ARBA00004370"/>
    </source>
</evidence>
<keyword evidence="6" id="KW-0344">Guanine-nucleotide releasing factor</keyword>
<dbReference type="InterPro" id="IPR032376">
    <property type="entry name" value="DOCK_N"/>
</dbReference>
<dbReference type="FunFam" id="2.60.40.150:FF:000044">
    <property type="entry name" value="dedicator of cytokinesis protein 1"/>
    <property type="match status" value="1"/>
</dbReference>
<dbReference type="Gene3D" id="1.25.40.410">
    <property type="match status" value="1"/>
</dbReference>
<dbReference type="InterPro" id="IPR027357">
    <property type="entry name" value="DOCKER_dom"/>
</dbReference>
<dbReference type="Pfam" id="PF00018">
    <property type="entry name" value="SH3_1"/>
    <property type="match status" value="1"/>
</dbReference>
<dbReference type="Pfam" id="PF06920">
    <property type="entry name" value="DHR-2_Lobe_A"/>
    <property type="match status" value="1"/>
</dbReference>
<dbReference type="InterPro" id="IPR030717">
    <property type="entry name" value="DHR2_DOCK5"/>
</dbReference>
<dbReference type="CDD" id="cd11708">
    <property type="entry name" value="DHR2_DOCK5"/>
    <property type="match status" value="1"/>
</dbReference>
<dbReference type="GO" id="GO:0005096">
    <property type="term" value="F:GTPase activator activity"/>
    <property type="evidence" value="ECO:0007669"/>
    <property type="project" value="InterPro"/>
</dbReference>
<dbReference type="Pfam" id="PF23554">
    <property type="entry name" value="TPR_DOCK"/>
    <property type="match status" value="2"/>
</dbReference>
<dbReference type="GO" id="GO:0007264">
    <property type="term" value="P:small GTPase-mediated signal transduction"/>
    <property type="evidence" value="ECO:0007669"/>
    <property type="project" value="InterPro"/>
</dbReference>
<keyword evidence="7" id="KW-0472">Membrane</keyword>
<evidence type="ECO:0000256" key="7">
    <source>
        <dbReference type="ARBA" id="ARBA00023136"/>
    </source>
</evidence>
<dbReference type="Gene3D" id="1.20.1270.350">
    <property type="entry name" value="Dedicator of cytokinesis N-terminal subdomain"/>
    <property type="match status" value="1"/>
</dbReference>
<dbReference type="Pfam" id="PF16172">
    <property type="entry name" value="DOCK_N"/>
    <property type="match status" value="1"/>
</dbReference>
<accession>A0A670JNC5</accession>
<evidence type="ECO:0000256" key="2">
    <source>
        <dbReference type="ARBA" id="ARBA00004496"/>
    </source>
</evidence>
<evidence type="ECO:0000256" key="8">
    <source>
        <dbReference type="PROSITE-ProRule" id="PRU00192"/>
    </source>
</evidence>
<proteinExistence type="inferred from homology"/>
<name>A0A670JNC5_PODMU</name>
<comment type="subcellular location">
    <subcellularLocation>
        <location evidence="2">Cytoplasm</location>
    </subcellularLocation>
    <subcellularLocation>
        <location evidence="1">Membrane</location>
    </subcellularLocation>
</comment>
<reference evidence="13" key="2">
    <citation type="submission" date="2025-08" db="UniProtKB">
        <authorList>
            <consortium name="Ensembl"/>
        </authorList>
    </citation>
    <scope>IDENTIFICATION</scope>
</reference>
<dbReference type="InterPro" id="IPR043162">
    <property type="entry name" value="DOCK_C_lobe_C"/>
</dbReference>
<dbReference type="InterPro" id="IPR016024">
    <property type="entry name" value="ARM-type_fold"/>
</dbReference>
<dbReference type="InterPro" id="IPR046769">
    <property type="entry name" value="DOCKER_Lobe_A"/>
</dbReference>
<dbReference type="Gene3D" id="1.20.58.740">
    <property type="match status" value="1"/>
</dbReference>
<dbReference type="SUPFAM" id="SSF50044">
    <property type="entry name" value="SH3-domain"/>
    <property type="match status" value="1"/>
</dbReference>
<sequence length="1634" mass="189574">LGCWIQTPALISIIYSIYNYDAVQDVELSLQVGDTVHILEMYEDWYRGYTLRNKSKKVLHLSPFSYVFILKCIRSVVKIQHETVIPSELPLVQELTSTLREWAVIWHRLYVENKKSLFRQVQQMTYSLIEWRSQILSGTLPKDELAELKKKVTAKIDYGNRILGLDLVVRDDNGNILDPDATSTIALFKAHETASKRIDERIQEEKSLQQNVDLRGQSIFNTTHTYSLYVNFKNFVCNIGEDAELLMSLYDPDQSKFIRYVKECDTDLGINRIDLSSSDLIRPRISLVCQIVRVGHMELKEGKKHTCGLRRPFGVAVMDVTDIIHGKVDDEEKQHFIPFQQRQLIMAPLITSHVIGENEPLTSVFNKVIAGKEVNHKGQGLWVSLKLLPGDLAQVQKDFSHLIDRSTAVARKMGFPEIILPGEVRNDIYVTLMHGEFDKGKKKTPKNVEVTMSVHDEDGNLLEVGRGAGYEGISEYKSVVYYQVKQPCWYETVKVSIEIKEVSRYHLRFTFRHRSSQESRDKSEKAFGMAFVKLMNADGTTLQDGRHNLIVYKGENKKMEDAKFYLTLPGTKVEMEDRDGLPAKHHVANFAPTKDSTKDSFQIATLICSTKLTQNVDLLGLLNWRSNSQNIGHNLKKLMEVEGGEIVKFLQDTLDALFSIMMEMSDNETYDFLVFDALVFIISLIGDIKFQHFNPVLETYIYKHFSATLAYVKLTKVLNYYVGNADDSSKTELLFAALKALKYLFRFIVQSRVLYLGEDGDEFNNAIRKLFLSFNILMDRPLEEAVKIKGAALKYLPNIINDVKLVFDPFKHTPPDVWILYYISLLCFTECRDVLLPLLVDQLSGQLDDNSNKPDHEACSQLLSNILEVLDRKEVGPTAAHIQLIMERLLRRINRTVIGMSRQSPHIGSFVACMTAILRQMDDCHYTHYISTFKTRQDLIDFLMETFIMFKDLIGKNVYANDWMVMTMTQSRIFLRAINQYTSVLNRFFLDQASFELQLWNNYFHLAVAFLTHESLQLESFSQAKRSKIVKKYGDMRKDIGFKIRDMWYNLGPHKIKFIPSMVGSILEVTLTPEPELRKATIPIFFDMMQCEFNFSGSRNFHMFENELITKLDQEVEGGRGDEQYKILLEKLLLEHCRKHKYLSSSGEVFALLVSSLLENLLDYRAIMHDGSKENRMSCTVNVLNFYKEKKREDIYIRYLYKLRDLHTGSENYTEAAYTLLLHAELLQWSDKPCAPHLLQRDSYYVYSQQELKEKLYQEIIVFFDKGKMWEKAIQLSKELADMYENKVFDYEGLGNLLKKRATFYENIMKAMRPQPEYFAVGYFGHGFPSFLRNKIFIYRGKEYERREDFNLKLLTQFPNAEKLSSTAPPTEEIKTSLKQYVQCFIVKPVMNLPPNYKDKPVPEQILNFYRSNEVQQFRYSRPFRKGEKDPENEFATMWIERTTYTTAYSFPGILKWFEVKQVAVEISPLENAIETMELTNEKISNCVQQHAWDRTLPVHPLSMLLNGIVDPAVMGGYTNYEKAFFTEKYIQEHPEDQDKIELLKQLIALQMPLLAEGIRIHGKKLTEQLKPLHDRLTSCFKELREKVEKLYGVITLVTVSSCFIKATFKPVCLESSHHPKHDFRSHPEARFLT</sequence>
<protein>
    <submittedName>
        <fullName evidence="13">Dedicator of cytokinesis 5</fullName>
    </submittedName>
</protein>
<evidence type="ECO:0000259" key="11">
    <source>
        <dbReference type="PROSITE" id="PS51650"/>
    </source>
</evidence>
<dbReference type="GeneTree" id="ENSGT00940000157734"/>
<keyword evidence="5" id="KW-0597">Phosphoprotein</keyword>
<dbReference type="InterPro" id="IPR035892">
    <property type="entry name" value="C2_domain_sf"/>
</dbReference>
<reference evidence="13 14" key="1">
    <citation type="journal article" date="2019" name="Proc. Natl. Acad. Sci. U.S.A.">
        <title>Regulatory changes in pterin and carotenoid genes underlie balanced color polymorphisms in the wall lizard.</title>
        <authorList>
            <person name="Andrade P."/>
            <person name="Pinho C."/>
            <person name="Perez I de Lanuza G."/>
            <person name="Afonso S."/>
            <person name="Brejcha J."/>
            <person name="Rubin C.J."/>
            <person name="Wallerman O."/>
            <person name="Pereira P."/>
            <person name="Sabatino S.J."/>
            <person name="Bellati A."/>
            <person name="Pellitteri-Rosa D."/>
            <person name="Bosakova Z."/>
            <person name="Bunikis I."/>
            <person name="Carretero M.A."/>
            <person name="Feiner N."/>
            <person name="Marsik P."/>
            <person name="Pauperio F."/>
            <person name="Salvi D."/>
            <person name="Soler L."/>
            <person name="While G.M."/>
            <person name="Uller T."/>
            <person name="Font E."/>
            <person name="Andersson L."/>
            <person name="Carneiro M."/>
        </authorList>
    </citation>
    <scope>NUCLEOTIDE SEQUENCE</scope>
</reference>
<dbReference type="Gene3D" id="2.30.30.40">
    <property type="entry name" value="SH3 Domains"/>
    <property type="match status" value="1"/>
</dbReference>
<feature type="domain" description="DOCKER" evidence="12">
    <location>
        <begin position="1187"/>
        <end position="1597"/>
    </location>
</feature>
<evidence type="ECO:0000259" key="10">
    <source>
        <dbReference type="PROSITE" id="PS50002"/>
    </source>
</evidence>
<evidence type="ECO:0000256" key="4">
    <source>
        <dbReference type="ARBA" id="ARBA00022490"/>
    </source>
</evidence>
<keyword evidence="3 8" id="KW-0728">SH3 domain</keyword>
<keyword evidence="4" id="KW-0963">Cytoplasm</keyword>
<evidence type="ECO:0000313" key="13">
    <source>
        <dbReference type="Ensembl" id="ENSPMRP00000026563.1"/>
    </source>
</evidence>
<dbReference type="InterPro" id="IPR043161">
    <property type="entry name" value="DOCK_C_lobe_A"/>
</dbReference>
<dbReference type="PROSITE" id="PS50002">
    <property type="entry name" value="SH3"/>
    <property type="match status" value="1"/>
</dbReference>
<dbReference type="GO" id="GO:0005886">
    <property type="term" value="C:plasma membrane"/>
    <property type="evidence" value="ECO:0007669"/>
    <property type="project" value="TreeGrafter"/>
</dbReference>
<dbReference type="GO" id="GO:0007520">
    <property type="term" value="P:myoblast fusion"/>
    <property type="evidence" value="ECO:0007669"/>
    <property type="project" value="TreeGrafter"/>
</dbReference>
<dbReference type="FunFam" id="1.20.58.740:FF:000004">
    <property type="entry name" value="Dedicator of cytokinesis protein 1"/>
    <property type="match status" value="1"/>
</dbReference>
<dbReference type="InterPro" id="IPR046770">
    <property type="entry name" value="DOCKER_Lobe_B"/>
</dbReference>
<dbReference type="PROSITE" id="PS51650">
    <property type="entry name" value="C2_DOCK"/>
    <property type="match status" value="1"/>
</dbReference>
<dbReference type="Pfam" id="PF20421">
    <property type="entry name" value="DHR-2_Lobe_C"/>
    <property type="match status" value="1"/>
</dbReference>
<evidence type="ECO:0000256" key="5">
    <source>
        <dbReference type="ARBA" id="ARBA00022553"/>
    </source>
</evidence>
<dbReference type="GO" id="GO:0031267">
    <property type="term" value="F:small GTPase binding"/>
    <property type="evidence" value="ECO:0007669"/>
    <property type="project" value="TreeGrafter"/>
</dbReference>
<dbReference type="FunFam" id="1.25.40.410:FF:000004">
    <property type="entry name" value="Dedicator of cytokinesis protein 1"/>
    <property type="match status" value="1"/>
</dbReference>
<dbReference type="Gene3D" id="2.60.40.150">
    <property type="entry name" value="C2 domain"/>
    <property type="match status" value="1"/>
</dbReference>
<comment type="similarity">
    <text evidence="9">Belongs to the DOCK family.</text>
</comment>
<gene>
    <name evidence="13" type="primary">DOCK5</name>
</gene>
<dbReference type="InterPro" id="IPR027007">
    <property type="entry name" value="C2_DOCK-type_domain"/>
</dbReference>
<dbReference type="InterPro" id="IPR036028">
    <property type="entry name" value="SH3-like_dom_sf"/>
</dbReference>
<dbReference type="InterPro" id="IPR001452">
    <property type="entry name" value="SH3_domain"/>
</dbReference>
<dbReference type="SUPFAM" id="SSF48371">
    <property type="entry name" value="ARM repeat"/>
    <property type="match status" value="1"/>
</dbReference>
<feature type="domain" description="C2 DOCK-type" evidence="11">
    <location>
        <begin position="425"/>
        <end position="608"/>
    </location>
</feature>
<dbReference type="Proteomes" id="UP000472272">
    <property type="component" value="Chromosome 15"/>
</dbReference>
<dbReference type="InterPro" id="IPR026791">
    <property type="entry name" value="DOCK"/>
</dbReference>
<reference evidence="13" key="3">
    <citation type="submission" date="2025-09" db="UniProtKB">
        <authorList>
            <consortium name="Ensembl"/>
        </authorList>
    </citation>
    <scope>IDENTIFICATION</scope>
</reference>
<dbReference type="PANTHER" id="PTHR45653">
    <property type="entry name" value="DEDICATOR OF CYTOKINESIS"/>
    <property type="match status" value="1"/>
</dbReference>
<dbReference type="PROSITE" id="PS51651">
    <property type="entry name" value="DOCKER"/>
    <property type="match status" value="1"/>
</dbReference>
<dbReference type="Pfam" id="PF20422">
    <property type="entry name" value="DHR-2_Lobe_B"/>
    <property type="match status" value="1"/>
</dbReference>
<dbReference type="GO" id="GO:0016477">
    <property type="term" value="P:cell migration"/>
    <property type="evidence" value="ECO:0007669"/>
    <property type="project" value="InterPro"/>
</dbReference>
<dbReference type="Pfam" id="PF14429">
    <property type="entry name" value="DOCK-C2"/>
    <property type="match status" value="1"/>
</dbReference>
<evidence type="ECO:0000256" key="6">
    <source>
        <dbReference type="ARBA" id="ARBA00022658"/>
    </source>
</evidence>
<evidence type="ECO:0000256" key="3">
    <source>
        <dbReference type="ARBA" id="ARBA00022443"/>
    </source>
</evidence>
<dbReference type="InterPro" id="IPR056372">
    <property type="entry name" value="TPR_DOCK"/>
</dbReference>
<keyword evidence="14" id="KW-1185">Reference proteome</keyword>
<dbReference type="PANTHER" id="PTHR45653:SF3">
    <property type="entry name" value="DEDICATOR OF CYTOKINESIS PROTEIN 5"/>
    <property type="match status" value="1"/>
</dbReference>
<dbReference type="Ensembl" id="ENSPMRT00000028178.1">
    <property type="protein sequence ID" value="ENSPMRP00000026563.1"/>
    <property type="gene ID" value="ENSPMRG00000015038.1"/>
</dbReference>